<evidence type="ECO:0000256" key="5">
    <source>
        <dbReference type="PROSITE-ProRule" id="PRU01363"/>
    </source>
</evidence>
<reference evidence="7 8" key="1">
    <citation type="submission" date="2024-06" db="EMBL/GenBank/DDBJ databases">
        <title>The Natural Products Discovery Center: Release of the First 8490 Sequenced Strains for Exploring Actinobacteria Biosynthetic Diversity.</title>
        <authorList>
            <person name="Kalkreuter E."/>
            <person name="Kautsar S.A."/>
            <person name="Yang D."/>
            <person name="Bader C.D."/>
            <person name="Teijaro C.N."/>
            <person name="Fluegel L."/>
            <person name="Davis C.M."/>
            <person name="Simpson J.R."/>
            <person name="Lauterbach L."/>
            <person name="Steele A.D."/>
            <person name="Gui C."/>
            <person name="Meng S."/>
            <person name="Li G."/>
            <person name="Viehrig K."/>
            <person name="Ye F."/>
            <person name="Su P."/>
            <person name="Kiefer A.F."/>
            <person name="Nichols A."/>
            <person name="Cepeda A.J."/>
            <person name="Yan W."/>
            <person name="Fan B."/>
            <person name="Jiang Y."/>
            <person name="Adhikari A."/>
            <person name="Zheng C.-J."/>
            <person name="Schuster L."/>
            <person name="Cowan T.M."/>
            <person name="Smanski M.J."/>
            <person name="Chevrette M.G."/>
            <person name="De Carvalho L.P.S."/>
            <person name="Shen B."/>
        </authorList>
    </citation>
    <scope>NUCLEOTIDE SEQUENCE [LARGE SCALE GENOMIC DNA]</scope>
    <source>
        <strain evidence="7 8">NPDC000634</strain>
    </source>
</reference>
<protein>
    <submittedName>
        <fullName evidence="7">Type I polyketide synthase</fullName>
    </submittedName>
</protein>
<dbReference type="InterPro" id="IPR049551">
    <property type="entry name" value="PKS_DH_C"/>
</dbReference>
<feature type="active site" description="Proton donor; for dehydratase activity" evidence="5">
    <location>
        <position position="687"/>
    </location>
</feature>
<dbReference type="SUPFAM" id="SSF52151">
    <property type="entry name" value="FabD/lysophospholipase-like"/>
    <property type="match status" value="1"/>
</dbReference>
<dbReference type="Gene3D" id="3.40.50.720">
    <property type="entry name" value="NAD(P)-binding Rossmann-like Domain"/>
    <property type="match status" value="1"/>
</dbReference>
<feature type="region of interest" description="C-terminal hotdog fold" evidence="5">
    <location>
        <begin position="626"/>
        <end position="765"/>
    </location>
</feature>
<evidence type="ECO:0000313" key="7">
    <source>
        <dbReference type="EMBL" id="MER6982358.1"/>
    </source>
</evidence>
<dbReference type="Gene3D" id="3.10.129.110">
    <property type="entry name" value="Polyketide synthase dehydratase"/>
    <property type="match status" value="1"/>
</dbReference>
<dbReference type="PANTHER" id="PTHR43775">
    <property type="entry name" value="FATTY ACID SYNTHASE"/>
    <property type="match status" value="1"/>
</dbReference>
<accession>A0ABV1WDS6</accession>
<comment type="pathway">
    <text evidence="1">Antibiotic biosynthesis.</text>
</comment>
<dbReference type="PROSITE" id="PS52019">
    <property type="entry name" value="PKS_MFAS_DH"/>
    <property type="match status" value="1"/>
</dbReference>
<dbReference type="InterPro" id="IPR049900">
    <property type="entry name" value="PKS_mFAS_DH"/>
</dbReference>
<feature type="region of interest" description="N-terminal hotdog fold" evidence="5">
    <location>
        <begin position="486"/>
        <end position="609"/>
    </location>
</feature>
<evidence type="ECO:0000256" key="3">
    <source>
        <dbReference type="ARBA" id="ARBA00023268"/>
    </source>
</evidence>
<dbReference type="InterPro" id="IPR042104">
    <property type="entry name" value="PKS_dehydratase_sf"/>
</dbReference>
<dbReference type="Pfam" id="PF00698">
    <property type="entry name" value="Acyl_transf_1"/>
    <property type="match status" value="1"/>
</dbReference>
<dbReference type="Pfam" id="PF16197">
    <property type="entry name" value="KAsynt_C_assoc"/>
    <property type="match status" value="1"/>
</dbReference>
<dbReference type="SMART" id="SM00827">
    <property type="entry name" value="PKS_AT"/>
    <property type="match status" value="1"/>
</dbReference>
<proteinExistence type="predicted"/>
<dbReference type="Pfam" id="PF21089">
    <property type="entry name" value="PKS_DH_N"/>
    <property type="match status" value="1"/>
</dbReference>
<keyword evidence="8" id="KW-1185">Reference proteome</keyword>
<dbReference type="SUPFAM" id="SSF55048">
    <property type="entry name" value="Probable ACP-binding domain of malonyl-CoA ACP transacylase"/>
    <property type="match status" value="1"/>
</dbReference>
<dbReference type="Pfam" id="PF08659">
    <property type="entry name" value="KR"/>
    <property type="match status" value="1"/>
</dbReference>
<dbReference type="InterPro" id="IPR016036">
    <property type="entry name" value="Malonyl_transacylase_ACP-bd"/>
</dbReference>
<dbReference type="InterPro" id="IPR050091">
    <property type="entry name" value="PKS_NRPS_Biosynth_Enz"/>
</dbReference>
<feature type="domain" description="PKS/mFAS DH" evidence="6">
    <location>
        <begin position="486"/>
        <end position="765"/>
    </location>
</feature>
<keyword evidence="3" id="KW-0511">Multifunctional enzyme</keyword>
<evidence type="ECO:0000259" key="6">
    <source>
        <dbReference type="PROSITE" id="PS52019"/>
    </source>
</evidence>
<dbReference type="Pfam" id="PF22953">
    <property type="entry name" value="SpnB_Rossmann"/>
    <property type="match status" value="1"/>
</dbReference>
<dbReference type="PANTHER" id="PTHR43775:SF51">
    <property type="entry name" value="INACTIVE PHENOLPHTHIOCEROL SYNTHESIS POLYKETIDE SYNTHASE TYPE I PKS1-RELATED"/>
    <property type="match status" value="1"/>
</dbReference>
<dbReference type="InterPro" id="IPR049552">
    <property type="entry name" value="PKS_DH_N"/>
</dbReference>
<dbReference type="InterPro" id="IPR001227">
    <property type="entry name" value="Ac_transferase_dom_sf"/>
</dbReference>
<dbReference type="Gene3D" id="3.40.366.10">
    <property type="entry name" value="Malonyl-Coenzyme A Acyl Carrier Protein, domain 2"/>
    <property type="match status" value="1"/>
</dbReference>
<dbReference type="Proteomes" id="UP001458415">
    <property type="component" value="Unassembled WGS sequence"/>
</dbReference>
<name>A0ABV1WDS6_9ACTN</name>
<dbReference type="Gene3D" id="3.40.47.10">
    <property type="match status" value="1"/>
</dbReference>
<organism evidence="7 8">
    <name type="scientific">Streptomyces carpinensis</name>
    <dbReference type="NCBI Taxonomy" id="66369"/>
    <lineage>
        <taxon>Bacteria</taxon>
        <taxon>Bacillati</taxon>
        <taxon>Actinomycetota</taxon>
        <taxon>Actinomycetes</taxon>
        <taxon>Kitasatosporales</taxon>
        <taxon>Streptomycetaceae</taxon>
        <taxon>Streptomyces</taxon>
    </lineage>
</organism>
<dbReference type="SMART" id="SM00822">
    <property type="entry name" value="PKS_KR"/>
    <property type="match status" value="1"/>
</dbReference>
<feature type="active site" description="Proton acceptor; for dehydratase activity" evidence="5">
    <location>
        <position position="518"/>
    </location>
</feature>
<dbReference type="InterPro" id="IPR020807">
    <property type="entry name" value="PKS_DH"/>
</dbReference>
<dbReference type="InterPro" id="IPR014043">
    <property type="entry name" value="Acyl_transferase_dom"/>
</dbReference>
<dbReference type="SMART" id="SM00826">
    <property type="entry name" value="PKS_DH"/>
    <property type="match status" value="1"/>
</dbReference>
<dbReference type="EMBL" id="JBEPCU010001008">
    <property type="protein sequence ID" value="MER6982358.1"/>
    <property type="molecule type" value="Genomic_DNA"/>
</dbReference>
<dbReference type="InterPro" id="IPR016035">
    <property type="entry name" value="Acyl_Trfase/lysoPLipase"/>
</dbReference>
<evidence type="ECO:0000313" key="8">
    <source>
        <dbReference type="Proteomes" id="UP001458415"/>
    </source>
</evidence>
<dbReference type="InterPro" id="IPR013968">
    <property type="entry name" value="PKS_KR"/>
</dbReference>
<gene>
    <name evidence="7" type="ORF">ABT317_36670</name>
</gene>
<dbReference type="Gene3D" id="3.30.70.3290">
    <property type="match status" value="1"/>
</dbReference>
<evidence type="ECO:0000256" key="4">
    <source>
        <dbReference type="ARBA" id="ARBA00023315"/>
    </source>
</evidence>
<dbReference type="Pfam" id="PF14765">
    <property type="entry name" value="PS-DH"/>
    <property type="match status" value="1"/>
</dbReference>
<evidence type="ECO:0000256" key="2">
    <source>
        <dbReference type="ARBA" id="ARBA00022679"/>
    </source>
</evidence>
<dbReference type="InterPro" id="IPR016039">
    <property type="entry name" value="Thiolase-like"/>
</dbReference>
<keyword evidence="2" id="KW-0808">Transferase</keyword>
<sequence length="1087" mass="112972">HPRRAGVSSFGISGTNAHVIVEQAPAEPDAEGAEAGAVAPAVVPWVLSARTPEALSAQARKLLALTPEQDPVDLGCSLATTRAAFTHRACLLGTDREELLRGLTALVQGGDAHNVVRGAGRRTGKLAFLFTGQGAQRLGMGRELYDVFPVFAAALDEVAVELDRYLDRPLREVMWGEDAEALNATGFAQPALFAIEVALFRLVEAWGVRPDVLVGHSIGELAAAHVAGVLSLADVARLVVARGRLMQALPEGGAMVAVQASEDEVLPLLTESVSIAAVNGPTSVVVSGAVDEVLAIGEYFSAQGRKTSRLSVSHAFHSPLMEPMLADFRAVAAELTYEQPRTSVISTVTGESATGWQSPEYWVNQVRAAVRFSDAVRTLEAQGVTRHVELGPDGVLAGLAQQTLTSNEAVVTPALRKDRPEAETLLTALAQLHVSGLDVDWGAYFGDSGARRVDLPTYAFQRQRYWTEPAAPTAVAEAAGIEPVDHPFVRACVPAPDEAALVLTGRISVTEQKWLADHDVLGEVVFPGAGVAELAALAAERCGGRRVRELTVERPLVLSERDGLTLRVVVEPAAADGTRALYVHGRGESPDQPWRRYATGVLADASADAAQGAHGALESHWPPAGALPVDLDDMRDRLAARGHGYGPAFEVLRAAWRRGDELYAEAELPEGGAGEDGSFLLHPVLLDAALQLQLITGSGEGPLHQSAWHGVVVHGGHGVGPTAVLLHLVPGADGGTAVTVTDAQGQPVFSAVSVVSRRVTADQLTASRSGELLRPQLIPASGTPVGPVPTVASVGGDPCGLDLPEYTGQAVDFLVLSAPDASDPRSLQDALQTHLERDTPGTLAILTGDPVVRGVVRAAQAEHPHRFVLVELDGSPESGAVLPVALASGEPEIAVRSGAVLLPRLGAAKPALPRPDLSGGTVLITSGPGDNAGAVETVALLARHLAAGHGVRRLVLNGVLPPQDGSELGAELAALGAELHITGAELSDREAGAALLAGIPAEQPLKAVVHVATGPQTAADPTRAVSDTANCLRRLDELTRDRALAAFVALTSCDGYLPGPGDPAGAAAASAVHELIAHRAALRLPAT</sequence>
<feature type="non-terminal residue" evidence="7">
    <location>
        <position position="1"/>
    </location>
</feature>
<evidence type="ECO:0000256" key="1">
    <source>
        <dbReference type="ARBA" id="ARBA00004792"/>
    </source>
</evidence>
<dbReference type="InterPro" id="IPR057326">
    <property type="entry name" value="KR_dom"/>
</dbReference>
<dbReference type="InterPro" id="IPR032821">
    <property type="entry name" value="PKS_assoc"/>
</dbReference>
<dbReference type="InterPro" id="IPR036291">
    <property type="entry name" value="NAD(P)-bd_dom_sf"/>
</dbReference>
<comment type="caution">
    <text evidence="7">The sequence shown here is derived from an EMBL/GenBank/DDBJ whole genome shotgun (WGS) entry which is preliminary data.</text>
</comment>
<feature type="non-terminal residue" evidence="7">
    <location>
        <position position="1087"/>
    </location>
</feature>
<keyword evidence="4" id="KW-0012">Acyltransferase</keyword>
<dbReference type="InterPro" id="IPR055123">
    <property type="entry name" value="SpnB-like_Rossmann"/>
</dbReference>
<dbReference type="SUPFAM" id="SSF51735">
    <property type="entry name" value="NAD(P)-binding Rossmann-fold domains"/>
    <property type="match status" value="2"/>
</dbReference>